<dbReference type="Proteomes" id="UP000027138">
    <property type="component" value="Unassembled WGS sequence"/>
</dbReference>
<gene>
    <name evidence="4" type="ORF">JCGZ_05410</name>
</gene>
<reference evidence="4 5" key="1">
    <citation type="journal article" date="2014" name="PLoS ONE">
        <title>Global Analysis of Gene Expression Profiles in Physic Nut (Jatropha curcas L.) Seedlings Exposed to Salt Stress.</title>
        <authorList>
            <person name="Zhang L."/>
            <person name="Zhang C."/>
            <person name="Wu P."/>
            <person name="Chen Y."/>
            <person name="Li M."/>
            <person name="Jiang H."/>
            <person name="Wu G."/>
        </authorList>
    </citation>
    <scope>NUCLEOTIDE SEQUENCE [LARGE SCALE GENOMIC DNA]</scope>
    <source>
        <strain evidence="5">cv. GZQX0401</strain>
        <tissue evidence="4">Young leaves</tissue>
    </source>
</reference>
<keyword evidence="2" id="KW-0131">Cell cycle</keyword>
<evidence type="ECO:0000313" key="4">
    <source>
        <dbReference type="EMBL" id="KDP43943.1"/>
    </source>
</evidence>
<accession>A0A067L9M7</accession>
<dbReference type="AlphaFoldDB" id="A0A067L9M7"/>
<organism evidence="4 5">
    <name type="scientific">Jatropha curcas</name>
    <name type="common">Barbados nut</name>
    <dbReference type="NCBI Taxonomy" id="180498"/>
    <lineage>
        <taxon>Eukaryota</taxon>
        <taxon>Viridiplantae</taxon>
        <taxon>Streptophyta</taxon>
        <taxon>Embryophyta</taxon>
        <taxon>Tracheophyta</taxon>
        <taxon>Spermatophyta</taxon>
        <taxon>Magnoliopsida</taxon>
        <taxon>eudicotyledons</taxon>
        <taxon>Gunneridae</taxon>
        <taxon>Pentapetalae</taxon>
        <taxon>rosids</taxon>
        <taxon>fabids</taxon>
        <taxon>Malpighiales</taxon>
        <taxon>Euphorbiaceae</taxon>
        <taxon>Crotonoideae</taxon>
        <taxon>Jatropheae</taxon>
        <taxon>Jatropha</taxon>
    </lineage>
</organism>
<dbReference type="PANTHER" id="PTHR33142">
    <property type="entry name" value="CYCLIN-DEPENDENT PROTEIN KINASE INHIBITOR SMR13"/>
    <property type="match status" value="1"/>
</dbReference>
<protein>
    <submittedName>
        <fullName evidence="4">Uncharacterized protein</fullName>
    </submittedName>
</protein>
<keyword evidence="5" id="KW-1185">Reference proteome</keyword>
<keyword evidence="1" id="KW-0649">Protein kinase inhibitor</keyword>
<feature type="compositionally biased region" description="Basic and acidic residues" evidence="3">
    <location>
        <begin position="41"/>
        <end position="53"/>
    </location>
</feature>
<feature type="region of interest" description="Disordered" evidence="3">
    <location>
        <begin position="26"/>
        <end position="70"/>
    </location>
</feature>
<dbReference type="EMBL" id="KK914256">
    <property type="protein sequence ID" value="KDP43943.1"/>
    <property type="molecule type" value="Genomic_DNA"/>
</dbReference>
<evidence type="ECO:0000313" key="5">
    <source>
        <dbReference type="Proteomes" id="UP000027138"/>
    </source>
</evidence>
<dbReference type="PANTHER" id="PTHR33142:SF89">
    <property type="entry name" value="CYCLIN-DEPENDENT PROTEIN KINASE INHIBITOR SMR2"/>
    <property type="match status" value="1"/>
</dbReference>
<dbReference type="InterPro" id="IPR040389">
    <property type="entry name" value="SMR"/>
</dbReference>
<dbReference type="OrthoDB" id="662905at2759"/>
<evidence type="ECO:0000256" key="1">
    <source>
        <dbReference type="ARBA" id="ARBA00023013"/>
    </source>
</evidence>
<name>A0A067L9M7_JATCU</name>
<evidence type="ECO:0000256" key="2">
    <source>
        <dbReference type="ARBA" id="ARBA00023306"/>
    </source>
</evidence>
<dbReference type="GO" id="GO:0032875">
    <property type="term" value="P:regulation of DNA endoreduplication"/>
    <property type="evidence" value="ECO:0007669"/>
    <property type="project" value="InterPro"/>
</dbReference>
<sequence length="126" mass="14832">MSKDHKPHQNLPKPKEYLVSQALKQVEEDDGDQETVSNEQEECKTPTSSDHKIPVSRSCPPTPRKKRPEPQLMFLHNKRKLHENDFFEDTHRDEIDSFFRSSFELAGIEFIDESCRSTKKRRCRSC</sequence>
<evidence type="ECO:0000256" key="3">
    <source>
        <dbReference type="SAM" id="MobiDB-lite"/>
    </source>
</evidence>
<dbReference type="GO" id="GO:0004860">
    <property type="term" value="F:protein kinase inhibitor activity"/>
    <property type="evidence" value="ECO:0007669"/>
    <property type="project" value="UniProtKB-KW"/>
</dbReference>
<proteinExistence type="predicted"/>